<dbReference type="PANTHER" id="PTHR31569">
    <property type="entry name" value="SWIM-TYPE DOMAIN-CONTAINING PROTEIN"/>
    <property type="match status" value="1"/>
</dbReference>
<evidence type="ECO:0000259" key="1">
    <source>
        <dbReference type="Pfam" id="PF10551"/>
    </source>
</evidence>
<dbReference type="Proteomes" id="UP000789759">
    <property type="component" value="Unassembled WGS sequence"/>
</dbReference>
<evidence type="ECO:0000313" key="3">
    <source>
        <dbReference type="Proteomes" id="UP000789759"/>
    </source>
</evidence>
<sequence>MPLLNVVNISSFNTTFFSCFVFLNDETEADYEWALACILRIFNGMSCPNVIITDRELALIGAISKVFSTTKQILYAWHINKNVLAKCKCHFDTEEQWTKFMKMWQTIIGSVTEQEFMDRWNRFIECYKNKPNILNYIQETWISYKEHFIFSWTNCHLHLSNKETSRVEGAHAVFKKCLQSSMGDLEFVYRKIVLQVESQIREIRVMISSERMKIHHTYQISLFEPFLCRVSVFALKKIYDELIKASDTTQNLPLRPCKKTLKSTIGLPCSHIISECLATGQLLQLNDIHEHWWIQGRCFEFLEDPACLADNSHNDLQPLLQCLIQQYKFWPSHQQAAVRAQIKELGHTPSMVLKDPVTTKTWGRPIGAKN</sequence>
<dbReference type="Pfam" id="PF10551">
    <property type="entry name" value="MULE"/>
    <property type="match status" value="1"/>
</dbReference>
<dbReference type="PANTHER" id="PTHR31569:SF4">
    <property type="entry name" value="SWIM-TYPE DOMAIN-CONTAINING PROTEIN"/>
    <property type="match status" value="1"/>
</dbReference>
<evidence type="ECO:0000313" key="2">
    <source>
        <dbReference type="EMBL" id="CAG8566317.1"/>
    </source>
</evidence>
<gene>
    <name evidence="2" type="ORF">CPELLU_LOCUS5444</name>
</gene>
<organism evidence="2 3">
    <name type="scientific">Cetraspora pellucida</name>
    <dbReference type="NCBI Taxonomy" id="1433469"/>
    <lineage>
        <taxon>Eukaryota</taxon>
        <taxon>Fungi</taxon>
        <taxon>Fungi incertae sedis</taxon>
        <taxon>Mucoromycota</taxon>
        <taxon>Glomeromycotina</taxon>
        <taxon>Glomeromycetes</taxon>
        <taxon>Diversisporales</taxon>
        <taxon>Gigasporaceae</taxon>
        <taxon>Cetraspora</taxon>
    </lineage>
</organism>
<comment type="caution">
    <text evidence="2">The sequence shown here is derived from an EMBL/GenBank/DDBJ whole genome shotgun (WGS) entry which is preliminary data.</text>
</comment>
<proteinExistence type="predicted"/>
<dbReference type="InterPro" id="IPR052579">
    <property type="entry name" value="Zinc_finger_SWIM"/>
</dbReference>
<name>A0A9N9BFM6_9GLOM</name>
<reference evidence="2" key="1">
    <citation type="submission" date="2021-06" db="EMBL/GenBank/DDBJ databases">
        <authorList>
            <person name="Kallberg Y."/>
            <person name="Tangrot J."/>
            <person name="Rosling A."/>
        </authorList>
    </citation>
    <scope>NUCLEOTIDE SEQUENCE</scope>
    <source>
        <strain evidence="2">FL966</strain>
    </source>
</reference>
<accession>A0A9N9BFM6</accession>
<dbReference type="OrthoDB" id="2422411at2759"/>
<dbReference type="InterPro" id="IPR018289">
    <property type="entry name" value="MULE_transposase_dom"/>
</dbReference>
<dbReference type="EMBL" id="CAJVQA010003097">
    <property type="protein sequence ID" value="CAG8566317.1"/>
    <property type="molecule type" value="Genomic_DNA"/>
</dbReference>
<keyword evidence="3" id="KW-1185">Reference proteome</keyword>
<dbReference type="AlphaFoldDB" id="A0A9N9BFM6"/>
<protein>
    <submittedName>
        <fullName evidence="2">15593_t:CDS:1</fullName>
    </submittedName>
</protein>
<feature type="domain" description="MULE transposase" evidence="1">
    <location>
        <begin position="1"/>
        <end position="82"/>
    </location>
</feature>